<accession>A0A5E4MIQ1</accession>
<protein>
    <submittedName>
        <fullName evidence="1">Uncharacterized protein</fullName>
    </submittedName>
</protein>
<proteinExistence type="predicted"/>
<reference evidence="1 2" key="1">
    <citation type="submission" date="2019-08" db="EMBL/GenBank/DDBJ databases">
        <authorList>
            <person name="Alioto T."/>
            <person name="Alioto T."/>
            <person name="Gomez Garrido J."/>
        </authorList>
    </citation>
    <scope>NUCLEOTIDE SEQUENCE [LARGE SCALE GENOMIC DNA]</scope>
</reference>
<organism evidence="1 2">
    <name type="scientific">Cinara cedri</name>
    <dbReference type="NCBI Taxonomy" id="506608"/>
    <lineage>
        <taxon>Eukaryota</taxon>
        <taxon>Metazoa</taxon>
        <taxon>Ecdysozoa</taxon>
        <taxon>Arthropoda</taxon>
        <taxon>Hexapoda</taxon>
        <taxon>Insecta</taxon>
        <taxon>Pterygota</taxon>
        <taxon>Neoptera</taxon>
        <taxon>Paraneoptera</taxon>
        <taxon>Hemiptera</taxon>
        <taxon>Sternorrhyncha</taxon>
        <taxon>Aphidomorpha</taxon>
        <taxon>Aphidoidea</taxon>
        <taxon>Aphididae</taxon>
        <taxon>Lachninae</taxon>
        <taxon>Cinara</taxon>
    </lineage>
</organism>
<evidence type="ECO:0000313" key="2">
    <source>
        <dbReference type="Proteomes" id="UP000325440"/>
    </source>
</evidence>
<dbReference type="AlphaFoldDB" id="A0A5E4MIQ1"/>
<sequence length="339" mass="39068">MEKEEMYRPTIGKEILYTLSNDNGNRLITFAMSKGLRVSSTLFLHKDIHKESKNLFFENLCNAFVAANIPLHKLDNHVLKSLLEKHPGLAIENLLINKLNGTPSKSYLVGCKELESTNYETICQFINFSLKIFPGIKQKVLLSISDAGTDQSTTNIKNIFFFIKMLIHMRCMAHVVNRVLEKIRELYPDINKLITMKKKASRKEMSGIPLSPEPDMIRWRTWLNAALFYANNFEEFKNVIESLTDDTISVKKLKQIIQNNAVKCGLAFIKSHLSELSMNLKNVEESNSELLKSMDIFRKIDDILTNIPGPNRKKINEKCMYEIEKNEGYTTLKSYYEVI</sequence>
<dbReference type="EMBL" id="CABPRJ010000497">
    <property type="protein sequence ID" value="VVC29740.1"/>
    <property type="molecule type" value="Genomic_DNA"/>
</dbReference>
<gene>
    <name evidence="1" type="ORF">CINCED_3A018557</name>
</gene>
<keyword evidence="2" id="KW-1185">Reference proteome</keyword>
<name>A0A5E4MIQ1_9HEMI</name>
<evidence type="ECO:0000313" key="1">
    <source>
        <dbReference type="EMBL" id="VVC29740.1"/>
    </source>
</evidence>
<dbReference type="OrthoDB" id="1607513at2759"/>
<dbReference type="Proteomes" id="UP000325440">
    <property type="component" value="Unassembled WGS sequence"/>
</dbReference>